<keyword evidence="4" id="KW-1185">Reference proteome</keyword>
<gene>
    <name evidence="3" type="ORF">THSYN_25595</name>
</gene>
<dbReference type="RefSeq" id="WP_100921643.1">
    <property type="nucleotide sequence ID" value="NZ_CP020370.1"/>
</dbReference>
<dbReference type="KEGG" id="tsy:THSYN_25595"/>
<dbReference type="PANTHER" id="PTHR16222">
    <property type="entry name" value="ADP-RIBOSYLGLYCOHYDROLASE"/>
    <property type="match status" value="1"/>
</dbReference>
<evidence type="ECO:0000256" key="2">
    <source>
        <dbReference type="SAM" id="Phobius"/>
    </source>
</evidence>
<dbReference type="EMBL" id="CP020370">
    <property type="protein sequence ID" value="AUB83972.1"/>
    <property type="molecule type" value="Genomic_DNA"/>
</dbReference>
<accession>A0A2K8UEJ7</accession>
<dbReference type="InterPro" id="IPR050792">
    <property type="entry name" value="ADP-ribosylglycohydrolase"/>
</dbReference>
<dbReference type="Gene3D" id="1.10.4080.10">
    <property type="entry name" value="ADP-ribosylation/Crystallin J1"/>
    <property type="match status" value="1"/>
</dbReference>
<dbReference type="OrthoDB" id="5297797at2"/>
<keyword evidence="2" id="KW-1133">Transmembrane helix</keyword>
<sequence length="363" mass="38263">MVELTVADRMRGALWGMFVGDALAMPVHWYYDVAALRREFGTIRDYQSPRAEHPNSIMPLASTGQAGRGAQDGDLVGTLILKGKKHLWGRPRIHYHHGLRAGDNTLNLLCARVLIRSMNAAGGHDPAAFLHDYVAFMTAPDSHRDTYAESYHRAFFANLARGLPPARCAGAEGHDTASIGGLVSLPPVFLAAPGAPDQGAGAALAQLRLTHRSAALERYALALGELLVRLVGDPAPRVGPLACALAERLGFPAGRVVAQAAAGQLSDLDVIGGRLSPACYIDQSFPAVLYLAGRYADDLEAALIANVGVGGDNAHRGAVLGALLGAALGYRAIPERWIAGLTARAALEDEIETFVGQFGGTSP</sequence>
<protein>
    <recommendedName>
        <fullName evidence="5">ADP-ribosylglycohydrolase</fullName>
    </recommendedName>
</protein>
<keyword evidence="2" id="KW-0812">Transmembrane</keyword>
<reference evidence="3 4" key="1">
    <citation type="submission" date="2017-03" db="EMBL/GenBank/DDBJ databases">
        <title>Complete genome sequence of Candidatus 'Thiodictyon syntrophicum' sp. nov. strain Cad16T, a photolithoautotroph purple sulfur bacterium isolated from an alpine meromictic lake.</title>
        <authorList>
            <person name="Luedin S.M."/>
            <person name="Pothier J.F."/>
            <person name="Danza F."/>
            <person name="Storelli N."/>
            <person name="Wittwer M."/>
            <person name="Tonolla M."/>
        </authorList>
    </citation>
    <scope>NUCLEOTIDE SEQUENCE [LARGE SCALE GENOMIC DNA]</scope>
    <source>
        <strain evidence="3 4">Cad16T</strain>
    </source>
</reference>
<evidence type="ECO:0000313" key="4">
    <source>
        <dbReference type="Proteomes" id="UP000232638"/>
    </source>
</evidence>
<keyword evidence="1" id="KW-0479">Metal-binding</keyword>
<dbReference type="GO" id="GO:0046872">
    <property type="term" value="F:metal ion binding"/>
    <property type="evidence" value="ECO:0007669"/>
    <property type="project" value="UniProtKB-KW"/>
</dbReference>
<keyword evidence="1" id="KW-0460">Magnesium</keyword>
<name>A0A2K8UEJ7_9GAMM</name>
<dbReference type="InterPro" id="IPR005502">
    <property type="entry name" value="Ribosyl_crysJ1"/>
</dbReference>
<proteinExistence type="predicted"/>
<evidence type="ECO:0000313" key="3">
    <source>
        <dbReference type="EMBL" id="AUB83972.1"/>
    </source>
</evidence>
<organism evidence="3 4">
    <name type="scientific">Candidatus Thiodictyon syntrophicum</name>
    <dbReference type="NCBI Taxonomy" id="1166950"/>
    <lineage>
        <taxon>Bacteria</taxon>
        <taxon>Pseudomonadati</taxon>
        <taxon>Pseudomonadota</taxon>
        <taxon>Gammaproteobacteria</taxon>
        <taxon>Chromatiales</taxon>
        <taxon>Chromatiaceae</taxon>
        <taxon>Thiodictyon</taxon>
    </lineage>
</organism>
<feature type="transmembrane region" description="Helical" evidence="2">
    <location>
        <begin position="12"/>
        <end position="31"/>
    </location>
</feature>
<evidence type="ECO:0000256" key="1">
    <source>
        <dbReference type="PIRSR" id="PIRSR605502-1"/>
    </source>
</evidence>
<dbReference type="Proteomes" id="UP000232638">
    <property type="component" value="Chromosome"/>
</dbReference>
<dbReference type="PANTHER" id="PTHR16222:SF34">
    <property type="entry name" value="ADP-RIBOSYLGLYCOHYDROLASE"/>
    <property type="match status" value="1"/>
</dbReference>
<dbReference type="AlphaFoldDB" id="A0A2K8UEJ7"/>
<feature type="binding site" evidence="1">
    <location>
        <position position="312"/>
    </location>
    <ligand>
        <name>Mg(2+)</name>
        <dbReference type="ChEBI" id="CHEBI:18420"/>
        <label>1</label>
    </ligand>
</feature>
<dbReference type="InterPro" id="IPR036705">
    <property type="entry name" value="Ribosyl_crysJ1_sf"/>
</dbReference>
<dbReference type="SUPFAM" id="SSF101478">
    <property type="entry name" value="ADP-ribosylglycohydrolase"/>
    <property type="match status" value="1"/>
</dbReference>
<comment type="cofactor">
    <cofactor evidence="1">
        <name>Mg(2+)</name>
        <dbReference type="ChEBI" id="CHEBI:18420"/>
    </cofactor>
    <text evidence="1">Binds 2 magnesium ions per subunit.</text>
</comment>
<dbReference type="Pfam" id="PF03747">
    <property type="entry name" value="ADP_ribosyl_GH"/>
    <property type="match status" value="1"/>
</dbReference>
<keyword evidence="2" id="KW-0472">Membrane</keyword>
<evidence type="ECO:0008006" key="5">
    <source>
        <dbReference type="Google" id="ProtNLM"/>
    </source>
</evidence>